<evidence type="ECO:0000313" key="1">
    <source>
        <dbReference type="Ensembl" id="ENSDCDP00010045687.1"/>
    </source>
</evidence>
<accession>A0AAY4DJG8</accession>
<name>A0AAY4DJG8_9TELE</name>
<dbReference type="AlphaFoldDB" id="A0AAY4DJG8"/>
<reference evidence="1" key="2">
    <citation type="submission" date="2025-08" db="UniProtKB">
        <authorList>
            <consortium name="Ensembl"/>
        </authorList>
    </citation>
    <scope>IDENTIFICATION</scope>
</reference>
<organism evidence="1 2">
    <name type="scientific">Denticeps clupeoides</name>
    <name type="common">denticle herring</name>
    <dbReference type="NCBI Taxonomy" id="299321"/>
    <lineage>
        <taxon>Eukaryota</taxon>
        <taxon>Metazoa</taxon>
        <taxon>Chordata</taxon>
        <taxon>Craniata</taxon>
        <taxon>Vertebrata</taxon>
        <taxon>Euteleostomi</taxon>
        <taxon>Actinopterygii</taxon>
        <taxon>Neopterygii</taxon>
        <taxon>Teleostei</taxon>
        <taxon>Clupei</taxon>
        <taxon>Clupeiformes</taxon>
        <taxon>Denticipitoidei</taxon>
        <taxon>Denticipitidae</taxon>
        <taxon>Denticeps</taxon>
    </lineage>
</organism>
<keyword evidence="2" id="KW-1185">Reference proteome</keyword>
<evidence type="ECO:0000313" key="2">
    <source>
        <dbReference type="Proteomes" id="UP000694580"/>
    </source>
</evidence>
<reference evidence="1 2" key="1">
    <citation type="submission" date="2020-06" db="EMBL/GenBank/DDBJ databases">
        <authorList>
            <consortium name="Wellcome Sanger Institute Data Sharing"/>
        </authorList>
    </citation>
    <scope>NUCLEOTIDE SEQUENCE [LARGE SCALE GENOMIC DNA]</scope>
</reference>
<protein>
    <submittedName>
        <fullName evidence="1">Uncharacterized protein</fullName>
    </submittedName>
</protein>
<dbReference type="Ensembl" id="ENSDCDT00010055873.1">
    <property type="protein sequence ID" value="ENSDCDP00010045687.1"/>
    <property type="gene ID" value="ENSDCDG00010028093.1"/>
</dbReference>
<proteinExistence type="predicted"/>
<dbReference type="Proteomes" id="UP000694580">
    <property type="component" value="Chromosome 8"/>
</dbReference>
<sequence>MNRRLQKWNEVKLQRTCANSAAEVGFTDSLVGSSIPLNLLAANAGTITGCFFWPVKTCRPTISSLLLWEPPHWNWRPKASWMSWRCPNRALRERISSSMLGAPTSGKLTLKSLWSLEFRV</sequence>
<reference evidence="1" key="3">
    <citation type="submission" date="2025-09" db="UniProtKB">
        <authorList>
            <consortium name="Ensembl"/>
        </authorList>
    </citation>
    <scope>IDENTIFICATION</scope>
</reference>